<feature type="domain" description="YqgF/RNase H-like" evidence="6">
    <location>
        <begin position="5"/>
        <end position="105"/>
    </location>
</feature>
<proteinExistence type="inferred from homology"/>
<organism evidence="7 8">
    <name type="scientific">Candidatus Dormiibacter inghamiae</name>
    <dbReference type="NCBI Taxonomy" id="3127013"/>
    <lineage>
        <taxon>Bacteria</taxon>
        <taxon>Bacillati</taxon>
        <taxon>Candidatus Dormiibacterota</taxon>
        <taxon>Candidatus Dormibacteria</taxon>
        <taxon>Candidatus Dormibacterales</taxon>
        <taxon>Candidatus Dormibacteraceae</taxon>
        <taxon>Candidatus Dormiibacter</taxon>
    </lineage>
</organism>
<protein>
    <recommendedName>
        <fullName evidence="5">Putative pre-16S rRNA nuclease</fullName>
        <ecNumber evidence="5">3.1.-.-</ecNumber>
    </recommendedName>
</protein>
<keyword evidence="2 5" id="KW-0690">Ribosome biogenesis</keyword>
<evidence type="ECO:0000256" key="2">
    <source>
        <dbReference type="ARBA" id="ARBA00022517"/>
    </source>
</evidence>
<dbReference type="CDD" id="cd16964">
    <property type="entry name" value="YqgF"/>
    <property type="match status" value="1"/>
</dbReference>
<evidence type="ECO:0000313" key="7">
    <source>
        <dbReference type="EMBL" id="MBJ7603542.1"/>
    </source>
</evidence>
<accession>A0A934KHA9</accession>
<evidence type="ECO:0000259" key="6">
    <source>
        <dbReference type="SMART" id="SM00732"/>
    </source>
</evidence>
<comment type="subcellular location">
    <subcellularLocation>
        <location evidence="5">Cytoplasm</location>
    </subcellularLocation>
</comment>
<dbReference type="GO" id="GO:0000967">
    <property type="term" value="P:rRNA 5'-end processing"/>
    <property type="evidence" value="ECO:0007669"/>
    <property type="project" value="UniProtKB-UniRule"/>
</dbReference>
<comment type="similarity">
    <text evidence="5">Belongs to the YqgF HJR family.</text>
</comment>
<dbReference type="GO" id="GO:0004518">
    <property type="term" value="F:nuclease activity"/>
    <property type="evidence" value="ECO:0007669"/>
    <property type="project" value="UniProtKB-KW"/>
</dbReference>
<dbReference type="InterPro" id="IPR012337">
    <property type="entry name" value="RNaseH-like_sf"/>
</dbReference>
<keyword evidence="3 5" id="KW-0540">Nuclease</keyword>
<dbReference type="SUPFAM" id="SSF53098">
    <property type="entry name" value="Ribonuclease H-like"/>
    <property type="match status" value="1"/>
</dbReference>
<dbReference type="InterPro" id="IPR006641">
    <property type="entry name" value="YqgF/RNaseH-like_dom"/>
</dbReference>
<evidence type="ECO:0000313" key="8">
    <source>
        <dbReference type="Proteomes" id="UP000620075"/>
    </source>
</evidence>
<dbReference type="HAMAP" id="MF_00651">
    <property type="entry name" value="Nuclease_YqgF"/>
    <property type="match status" value="1"/>
</dbReference>
<dbReference type="AlphaFoldDB" id="A0A934KHA9"/>
<dbReference type="SMART" id="SM00732">
    <property type="entry name" value="YqgFc"/>
    <property type="match status" value="1"/>
</dbReference>
<keyword evidence="4 5" id="KW-0378">Hydrolase</keyword>
<dbReference type="EMBL" id="JAEKNQ010000038">
    <property type="protein sequence ID" value="MBJ7603542.1"/>
    <property type="molecule type" value="Genomic_DNA"/>
</dbReference>
<sequence length="143" mass="14968">MALAGRVLAIDPGSKRVGVALSDPGGVLATPLLTLPAEPAATLVDRLLAVAASHQAVELVVGLPRRLDGSSGPAAHTASRLAADLRAQSGLPVKLVDERLTSVIAERALLANGRKRDRRKDLSDRVAAAVILQGHLDSRRRQE</sequence>
<dbReference type="Gene3D" id="3.30.420.140">
    <property type="entry name" value="YqgF/RNase H-like domain"/>
    <property type="match status" value="1"/>
</dbReference>
<dbReference type="NCBIfam" id="TIGR00250">
    <property type="entry name" value="RNAse_H_YqgF"/>
    <property type="match status" value="1"/>
</dbReference>
<comment type="function">
    <text evidence="5">Could be a nuclease involved in processing of the 5'-end of pre-16S rRNA.</text>
</comment>
<evidence type="ECO:0000256" key="1">
    <source>
        <dbReference type="ARBA" id="ARBA00022490"/>
    </source>
</evidence>
<keyword evidence="1 5" id="KW-0963">Cytoplasm</keyword>
<dbReference type="PANTHER" id="PTHR33317:SF4">
    <property type="entry name" value="POLYNUCLEOTIDYL TRANSFERASE, RIBONUCLEASE H-LIKE SUPERFAMILY PROTEIN"/>
    <property type="match status" value="1"/>
</dbReference>
<gene>
    <name evidence="7" type="primary">ruvX</name>
    <name evidence="7" type="ORF">JF888_10195</name>
</gene>
<evidence type="ECO:0000256" key="3">
    <source>
        <dbReference type="ARBA" id="ARBA00022722"/>
    </source>
</evidence>
<name>A0A934KHA9_9BACT</name>
<dbReference type="Proteomes" id="UP000620075">
    <property type="component" value="Unassembled WGS sequence"/>
</dbReference>
<dbReference type="InterPro" id="IPR005227">
    <property type="entry name" value="YqgF"/>
</dbReference>
<dbReference type="InterPro" id="IPR037027">
    <property type="entry name" value="YqgF/RNaseH-like_dom_sf"/>
</dbReference>
<comment type="caution">
    <text evidence="7">The sequence shown here is derived from an EMBL/GenBank/DDBJ whole genome shotgun (WGS) entry which is preliminary data.</text>
</comment>
<reference evidence="7 8" key="1">
    <citation type="submission" date="2020-10" db="EMBL/GenBank/DDBJ databases">
        <title>Ca. Dormibacterota MAGs.</title>
        <authorList>
            <person name="Montgomery K."/>
        </authorList>
    </citation>
    <scope>NUCLEOTIDE SEQUENCE [LARGE SCALE GENOMIC DNA]</scope>
    <source>
        <strain evidence="7">SC8811_S16_3</strain>
    </source>
</reference>
<dbReference type="Pfam" id="PF03652">
    <property type="entry name" value="RuvX"/>
    <property type="match status" value="1"/>
</dbReference>
<dbReference type="RefSeq" id="WP_338179738.1">
    <property type="nucleotide sequence ID" value="NZ_JAEKNQ010000038.1"/>
</dbReference>
<dbReference type="GO" id="GO:0005829">
    <property type="term" value="C:cytosol"/>
    <property type="evidence" value="ECO:0007669"/>
    <property type="project" value="TreeGrafter"/>
</dbReference>
<dbReference type="GO" id="GO:0016788">
    <property type="term" value="F:hydrolase activity, acting on ester bonds"/>
    <property type="evidence" value="ECO:0007669"/>
    <property type="project" value="UniProtKB-UniRule"/>
</dbReference>
<evidence type="ECO:0000256" key="4">
    <source>
        <dbReference type="ARBA" id="ARBA00022801"/>
    </source>
</evidence>
<evidence type="ECO:0000256" key="5">
    <source>
        <dbReference type="HAMAP-Rule" id="MF_00651"/>
    </source>
</evidence>
<dbReference type="EC" id="3.1.-.-" evidence="5"/>
<dbReference type="PANTHER" id="PTHR33317">
    <property type="entry name" value="POLYNUCLEOTIDYL TRANSFERASE, RIBONUCLEASE H-LIKE SUPERFAMILY PROTEIN"/>
    <property type="match status" value="1"/>
</dbReference>